<proteinExistence type="predicted"/>
<dbReference type="AlphaFoldDB" id="G2GX78"/>
<dbReference type="EMBL" id="AGCA01000071">
    <property type="protein sequence ID" value="EGY29647.1"/>
    <property type="molecule type" value="Genomic_DNA"/>
</dbReference>
<protein>
    <recommendedName>
        <fullName evidence="4">Lipoprotein</fullName>
    </recommendedName>
</protein>
<comment type="caution">
    <text evidence="2">The sequence shown here is derived from an EMBL/GenBank/DDBJ whole genome shotgun (WGS) entry which is preliminary data.</text>
</comment>
<evidence type="ECO:0000313" key="3">
    <source>
        <dbReference type="Proteomes" id="UP000004116"/>
    </source>
</evidence>
<feature type="compositionally biased region" description="Pro residues" evidence="1">
    <location>
        <begin position="30"/>
        <end position="42"/>
    </location>
</feature>
<evidence type="ECO:0000256" key="1">
    <source>
        <dbReference type="SAM" id="MobiDB-lite"/>
    </source>
</evidence>
<name>G2GX78_9ENTR</name>
<dbReference type="PROSITE" id="PS51257">
    <property type="entry name" value="PROKAR_LIPOPROTEIN"/>
    <property type="match status" value="1"/>
</dbReference>
<sequence>MKRYGVIVSGLITLTLIGCSWQQDTDHQNIPPPPVTIKPLKPPISESETETAPPPGGGKGAAIAKNASVQLGSQYRTSG</sequence>
<evidence type="ECO:0000313" key="2">
    <source>
        <dbReference type="EMBL" id="EGY29647.1"/>
    </source>
</evidence>
<accession>G2GX78</accession>
<feature type="compositionally biased region" description="Polar residues" evidence="1">
    <location>
        <begin position="67"/>
        <end position="79"/>
    </location>
</feature>
<evidence type="ECO:0008006" key="4">
    <source>
        <dbReference type="Google" id="ProtNLM"/>
    </source>
</evidence>
<dbReference type="Proteomes" id="UP000004116">
    <property type="component" value="Unassembled WGS sequence"/>
</dbReference>
<keyword evidence="3" id="KW-1185">Reference proteome</keyword>
<organism evidence="2 3">
    <name type="scientific">Candidatus Regiella insecticola 5.15</name>
    <dbReference type="NCBI Taxonomy" id="1005043"/>
    <lineage>
        <taxon>Bacteria</taxon>
        <taxon>Pseudomonadati</taxon>
        <taxon>Pseudomonadota</taxon>
        <taxon>Gammaproteobacteria</taxon>
        <taxon>Enterobacterales</taxon>
        <taxon>Enterobacteriaceae</taxon>
        <taxon>aphid secondary symbionts</taxon>
        <taxon>Candidatus Regiella</taxon>
    </lineage>
</organism>
<reference evidence="2 3" key="1">
    <citation type="journal article" date="2012" name="Genome Res.">
        <title>Genomic basis of endosymbiont-conferred protection against an insect parasitoid.</title>
        <authorList>
            <person name="Hansen A.K."/>
            <person name="Vorburger C."/>
            <person name="Moran N.A."/>
        </authorList>
    </citation>
    <scope>NUCLEOTIDE SEQUENCE [LARGE SCALE GENOMIC DNA]</scope>
    <source>
        <strain evidence="3">R5.15</strain>
    </source>
</reference>
<gene>
    <name evidence="2" type="ORF">Rin_00003680</name>
</gene>
<feature type="region of interest" description="Disordered" evidence="1">
    <location>
        <begin position="25"/>
        <end position="79"/>
    </location>
</feature>